<proteinExistence type="predicted"/>
<dbReference type="RefSeq" id="WP_373689410.1">
    <property type="nucleotide sequence ID" value="NZ_JAMXWM010000005.1"/>
</dbReference>
<sequence length="86" mass="9965">MNVFSTHEVDQALDAAEEKRAKMVLDVQDLDQGLTNEYQQINEDLPYITALYGELVNATRQVPIFSRCISMPKRIMTVRSITFRMR</sequence>
<dbReference type="Proteomes" id="UP001597399">
    <property type="component" value="Unassembled WGS sequence"/>
</dbReference>
<evidence type="ECO:0000313" key="1">
    <source>
        <dbReference type="EMBL" id="MFD2693564.1"/>
    </source>
</evidence>
<keyword evidence="2" id="KW-1185">Reference proteome</keyword>
<comment type="caution">
    <text evidence="1">The sequence shown here is derived from an EMBL/GenBank/DDBJ whole genome shotgun (WGS) entry which is preliminary data.</text>
</comment>
<dbReference type="EMBL" id="JBHUMQ010000017">
    <property type="protein sequence ID" value="MFD2693564.1"/>
    <property type="molecule type" value="Genomic_DNA"/>
</dbReference>
<gene>
    <name evidence="1" type="ORF">ACFSUE_07980</name>
</gene>
<protein>
    <submittedName>
        <fullName evidence="1">Uncharacterized protein</fullName>
    </submittedName>
</protein>
<evidence type="ECO:0000313" key="2">
    <source>
        <dbReference type="Proteomes" id="UP001597399"/>
    </source>
</evidence>
<reference evidence="2" key="1">
    <citation type="journal article" date="2019" name="Int. J. Syst. Evol. Microbiol.">
        <title>The Global Catalogue of Microorganisms (GCM) 10K type strain sequencing project: providing services to taxonomists for standard genome sequencing and annotation.</title>
        <authorList>
            <consortium name="The Broad Institute Genomics Platform"/>
            <consortium name="The Broad Institute Genome Sequencing Center for Infectious Disease"/>
            <person name="Wu L."/>
            <person name="Ma J."/>
        </authorList>
    </citation>
    <scope>NUCLEOTIDE SEQUENCE [LARGE SCALE GENOMIC DNA]</scope>
    <source>
        <strain evidence="2">TISTR 2466</strain>
    </source>
</reference>
<name>A0ABW5S1I5_9BACL</name>
<accession>A0ABW5S1I5</accession>
<organism evidence="1 2">
    <name type="scientific">Sporolactobacillus shoreicorticis</name>
    <dbReference type="NCBI Taxonomy" id="1923877"/>
    <lineage>
        <taxon>Bacteria</taxon>
        <taxon>Bacillati</taxon>
        <taxon>Bacillota</taxon>
        <taxon>Bacilli</taxon>
        <taxon>Bacillales</taxon>
        <taxon>Sporolactobacillaceae</taxon>
        <taxon>Sporolactobacillus</taxon>
    </lineage>
</organism>